<protein>
    <submittedName>
        <fullName evidence="3">Uncharacterized protein</fullName>
    </submittedName>
</protein>
<reference evidence="3 4" key="1">
    <citation type="submission" date="2018-11" db="EMBL/GenBank/DDBJ databases">
        <title>Draft genome sequence of Ferruginibacter sp. BO-59.</title>
        <authorList>
            <person name="Im W.T."/>
        </authorList>
    </citation>
    <scope>NUCLEOTIDE SEQUENCE [LARGE SCALE GENOMIC DNA]</scope>
    <source>
        <strain evidence="3 4">BO-59</strain>
    </source>
</reference>
<feature type="coiled-coil region" evidence="1">
    <location>
        <begin position="54"/>
        <end position="165"/>
    </location>
</feature>
<name>A0A3M9N8B2_9BACT</name>
<comment type="caution">
    <text evidence="3">The sequence shown here is derived from an EMBL/GenBank/DDBJ whole genome shotgun (WGS) entry which is preliminary data.</text>
</comment>
<gene>
    <name evidence="3" type="ORF">EFY79_17165</name>
</gene>
<dbReference type="Proteomes" id="UP000267223">
    <property type="component" value="Unassembled WGS sequence"/>
</dbReference>
<organism evidence="3 4">
    <name type="scientific">Hanamia caeni</name>
    <dbReference type="NCBI Taxonomy" id="2294116"/>
    <lineage>
        <taxon>Bacteria</taxon>
        <taxon>Pseudomonadati</taxon>
        <taxon>Bacteroidota</taxon>
        <taxon>Chitinophagia</taxon>
        <taxon>Chitinophagales</taxon>
        <taxon>Chitinophagaceae</taxon>
        <taxon>Hanamia</taxon>
    </lineage>
</organism>
<proteinExistence type="predicted"/>
<evidence type="ECO:0000313" key="3">
    <source>
        <dbReference type="EMBL" id="RNI34040.1"/>
    </source>
</evidence>
<keyword evidence="4" id="KW-1185">Reference proteome</keyword>
<keyword evidence="1" id="KW-0175">Coiled coil</keyword>
<sequence length="330" mass="36683">MSYENFPDSENPREPEVVKKNNSGRNVLTAILVIALLATWGYIIFDKNKTRQEKQDLTTQIVNSDSAKNELQRELDDAALRLDALKTSNVKADSLLKTKDKDIDDLRKRVQSIINDKNASKAQLAEAQRLIAQLKGNIEMYTAQIDSLQNANAQLTETNRVVTQQRDIVQKSYDSANTVIQHKDTLLDIGSTLVASNFSIEGIKEKSSGKEKVTSTAKRVDKLRISFLLNANRITASGPKDIYVCITAPDGKPVQVDALGSGDFTTREGVQKPFTKKIQVNYVQGQKQPVKVEWSQNSHFQTGDYKISIYNNGFEIGQGTVSLKKGGLFS</sequence>
<dbReference type="OrthoDB" id="1115172at2"/>
<dbReference type="AlphaFoldDB" id="A0A3M9N8B2"/>
<evidence type="ECO:0000313" key="4">
    <source>
        <dbReference type="Proteomes" id="UP000267223"/>
    </source>
</evidence>
<keyword evidence="2" id="KW-0472">Membrane</keyword>
<keyword evidence="2" id="KW-0812">Transmembrane</keyword>
<feature type="transmembrane region" description="Helical" evidence="2">
    <location>
        <begin position="27"/>
        <end position="45"/>
    </location>
</feature>
<keyword evidence="2" id="KW-1133">Transmembrane helix</keyword>
<evidence type="ECO:0000256" key="1">
    <source>
        <dbReference type="SAM" id="Coils"/>
    </source>
</evidence>
<dbReference type="RefSeq" id="WP_123121980.1">
    <property type="nucleotide sequence ID" value="NZ_RJJR01000015.1"/>
</dbReference>
<dbReference type="EMBL" id="RJJR01000015">
    <property type="protein sequence ID" value="RNI34040.1"/>
    <property type="molecule type" value="Genomic_DNA"/>
</dbReference>
<evidence type="ECO:0000256" key="2">
    <source>
        <dbReference type="SAM" id="Phobius"/>
    </source>
</evidence>
<accession>A0A3M9N8B2</accession>